<sequence>MNEKETKELIEKSIIPTSDGFTDKLMLRLEAREVDKKTAVWRFIPTISAITVVVLAVNFIVYKYLESGVTLFSTDLKVDGIPIFLATTVLLLIAINHILKLNHIYSISKSNPGRFKMES</sequence>
<dbReference type="OrthoDB" id="1164928at2"/>
<dbReference type="RefSeq" id="WP_120711212.1">
    <property type="nucleotide sequence ID" value="NZ_RBCJ01000002.1"/>
</dbReference>
<feature type="transmembrane region" description="Helical" evidence="1">
    <location>
        <begin position="39"/>
        <end position="61"/>
    </location>
</feature>
<keyword evidence="3" id="KW-1185">Reference proteome</keyword>
<feature type="transmembrane region" description="Helical" evidence="1">
    <location>
        <begin position="81"/>
        <end position="99"/>
    </location>
</feature>
<comment type="caution">
    <text evidence="2">The sequence shown here is derived from an EMBL/GenBank/DDBJ whole genome shotgun (WGS) entry which is preliminary data.</text>
</comment>
<accession>A0A3B0CDN8</accession>
<reference evidence="2 3" key="1">
    <citation type="submission" date="2018-10" db="EMBL/GenBank/DDBJ databases">
        <title>Ulvibacterium marinum gen. nov., sp. nov., a novel marine bacterium of the family Flavobacteriaceae, isolated from a culture of the green alga Ulva prolifera.</title>
        <authorList>
            <person name="Zhang Z."/>
        </authorList>
    </citation>
    <scope>NUCLEOTIDE SEQUENCE [LARGE SCALE GENOMIC DNA]</scope>
    <source>
        <strain evidence="2 3">CCMM003</strain>
    </source>
</reference>
<gene>
    <name evidence="2" type="ORF">D7Z94_08895</name>
</gene>
<dbReference type="Proteomes" id="UP000276603">
    <property type="component" value="Unassembled WGS sequence"/>
</dbReference>
<keyword evidence="1" id="KW-0472">Membrane</keyword>
<evidence type="ECO:0000256" key="1">
    <source>
        <dbReference type="SAM" id="Phobius"/>
    </source>
</evidence>
<keyword evidence="1" id="KW-0812">Transmembrane</keyword>
<dbReference type="EMBL" id="RBCJ01000002">
    <property type="protein sequence ID" value="RKN81056.1"/>
    <property type="molecule type" value="Genomic_DNA"/>
</dbReference>
<keyword evidence="1" id="KW-1133">Transmembrane helix</keyword>
<evidence type="ECO:0000313" key="2">
    <source>
        <dbReference type="EMBL" id="RKN81056.1"/>
    </source>
</evidence>
<dbReference type="AlphaFoldDB" id="A0A3B0CDN8"/>
<organism evidence="2 3">
    <name type="scientific">Ulvibacterium marinum</name>
    <dbReference type="NCBI Taxonomy" id="2419782"/>
    <lineage>
        <taxon>Bacteria</taxon>
        <taxon>Pseudomonadati</taxon>
        <taxon>Bacteroidota</taxon>
        <taxon>Flavobacteriia</taxon>
        <taxon>Flavobacteriales</taxon>
        <taxon>Flavobacteriaceae</taxon>
        <taxon>Ulvibacterium</taxon>
    </lineage>
</organism>
<protein>
    <submittedName>
        <fullName evidence="2">Uncharacterized protein</fullName>
    </submittedName>
</protein>
<evidence type="ECO:0000313" key="3">
    <source>
        <dbReference type="Proteomes" id="UP000276603"/>
    </source>
</evidence>
<name>A0A3B0CDN8_9FLAO</name>
<proteinExistence type="predicted"/>